<dbReference type="RefSeq" id="XP_016613552.1">
    <property type="nucleotide sequence ID" value="XM_016770210.1"/>
</dbReference>
<dbReference type="PANTHER" id="PTHR31845:SF10">
    <property type="entry name" value="ZN(II)2CYS6 TRANSCRIPTION FACTOR (EUROFUNG)"/>
    <property type="match status" value="1"/>
</dbReference>
<evidence type="ECO:0000256" key="4">
    <source>
        <dbReference type="ARBA" id="ARBA00023163"/>
    </source>
</evidence>
<dbReference type="Proteomes" id="UP000053789">
    <property type="component" value="Unassembled WGS sequence"/>
</dbReference>
<dbReference type="HOGENOM" id="CLU_006524_4_1_1"/>
<dbReference type="GO" id="GO:0000981">
    <property type="term" value="F:DNA-binding transcription factor activity, RNA polymerase II-specific"/>
    <property type="evidence" value="ECO:0007669"/>
    <property type="project" value="InterPro"/>
</dbReference>
<dbReference type="GO" id="GO:0008270">
    <property type="term" value="F:zinc ion binding"/>
    <property type="evidence" value="ECO:0007669"/>
    <property type="project" value="InterPro"/>
</dbReference>
<keyword evidence="5" id="KW-0539">Nucleus</keyword>
<accession>A0A0D2H0S3</accession>
<keyword evidence="3" id="KW-0238">DNA-binding</keyword>
<dbReference type="SUPFAM" id="SSF57701">
    <property type="entry name" value="Zn2/Cys6 DNA-binding domain"/>
    <property type="match status" value="1"/>
</dbReference>
<evidence type="ECO:0000256" key="3">
    <source>
        <dbReference type="ARBA" id="ARBA00023125"/>
    </source>
</evidence>
<organism evidence="6 7">
    <name type="scientific">Cladophialophora bantiana (strain ATCC 10958 / CBS 173.52 / CDC B-1940 / NIH 8579)</name>
    <name type="common">Xylohypha bantiana</name>
    <dbReference type="NCBI Taxonomy" id="1442370"/>
    <lineage>
        <taxon>Eukaryota</taxon>
        <taxon>Fungi</taxon>
        <taxon>Dikarya</taxon>
        <taxon>Ascomycota</taxon>
        <taxon>Pezizomycotina</taxon>
        <taxon>Eurotiomycetes</taxon>
        <taxon>Chaetothyriomycetidae</taxon>
        <taxon>Chaetothyriales</taxon>
        <taxon>Herpotrichiellaceae</taxon>
        <taxon>Cladophialophora</taxon>
    </lineage>
</organism>
<dbReference type="Gene3D" id="4.10.240.10">
    <property type="entry name" value="Zn(2)-C6 fungal-type DNA-binding domain"/>
    <property type="match status" value="1"/>
</dbReference>
<sequence length="442" mass="48629">MSATAKPPALPDPDDTPGLRAHQACRHCVQIEAKCVPVEGSSNSICVRCHPLGKPCTTPALLPRKRRNNGKLTRVSQLEEKINTLTDLLRLNSGGLSANARADLVSAQTGCAQYSQPSPTVVPESVAGLPNGLWSASLLVLPTSMTVPGESNDNDPIQRESVVGESTFCSRSSKTEEPAGSNTRGHFRVSLAPVLEEKLLSDFGTQMNIQFPFVVIPPKATAAALREEKPFLFWTCITAAAQADPSLLRQMADDLMRYIGDRRLMKGEKSIDLLLGLLVFSTWYQCYNQNNPKPAVLAPIGIVVDAAQMFHGRLVNQGIQTSDDRRAHLGVYNLSGQLSSCLRKSDPMRWTQYLEDCCNALTDAAEYPSDTYAVQLVRLHRVIEIYSSSLSLMATSTVPIRSFMTCFKRDLQQYQRSLPPSIAENKLLEMQIQSAYSQSRRT</sequence>
<gene>
    <name evidence="6" type="ORF">Z519_12504</name>
</gene>
<proteinExistence type="predicted"/>
<protein>
    <recommendedName>
        <fullName evidence="8">Zn(2)-C6 fungal-type domain-containing protein</fullName>
    </recommendedName>
</protein>
<dbReference type="GeneID" id="27705432"/>
<dbReference type="GO" id="GO:0000976">
    <property type="term" value="F:transcription cis-regulatory region binding"/>
    <property type="evidence" value="ECO:0007669"/>
    <property type="project" value="TreeGrafter"/>
</dbReference>
<evidence type="ECO:0000313" key="6">
    <source>
        <dbReference type="EMBL" id="KIW86883.1"/>
    </source>
</evidence>
<evidence type="ECO:0008006" key="8">
    <source>
        <dbReference type="Google" id="ProtNLM"/>
    </source>
</evidence>
<dbReference type="InterPro" id="IPR051089">
    <property type="entry name" value="prtT"/>
</dbReference>
<dbReference type="PANTHER" id="PTHR31845">
    <property type="entry name" value="FINGER DOMAIN PROTEIN, PUTATIVE-RELATED"/>
    <property type="match status" value="1"/>
</dbReference>
<evidence type="ECO:0000256" key="2">
    <source>
        <dbReference type="ARBA" id="ARBA00023015"/>
    </source>
</evidence>
<comment type="subcellular location">
    <subcellularLocation>
        <location evidence="1">Nucleus</location>
    </subcellularLocation>
</comment>
<dbReference type="EMBL" id="KN847009">
    <property type="protein sequence ID" value="KIW86883.1"/>
    <property type="molecule type" value="Genomic_DNA"/>
</dbReference>
<dbReference type="InterPro" id="IPR036864">
    <property type="entry name" value="Zn2-C6_fun-type_DNA-bd_sf"/>
</dbReference>
<dbReference type="VEuPathDB" id="FungiDB:Z519_12504"/>
<evidence type="ECO:0000313" key="7">
    <source>
        <dbReference type="Proteomes" id="UP000053789"/>
    </source>
</evidence>
<name>A0A0D2H0S3_CLAB1</name>
<keyword evidence="2" id="KW-0805">Transcription regulation</keyword>
<dbReference type="OrthoDB" id="5226580at2759"/>
<keyword evidence="4" id="KW-0804">Transcription</keyword>
<reference evidence="6" key="1">
    <citation type="submission" date="2015-01" db="EMBL/GenBank/DDBJ databases">
        <title>The Genome Sequence of Cladophialophora bantiana CBS 173.52.</title>
        <authorList>
            <consortium name="The Broad Institute Genomics Platform"/>
            <person name="Cuomo C."/>
            <person name="de Hoog S."/>
            <person name="Gorbushina A."/>
            <person name="Stielow B."/>
            <person name="Teixiera M."/>
            <person name="Abouelleil A."/>
            <person name="Chapman S.B."/>
            <person name="Priest M."/>
            <person name="Young S.K."/>
            <person name="Wortman J."/>
            <person name="Nusbaum C."/>
            <person name="Birren B."/>
        </authorList>
    </citation>
    <scope>NUCLEOTIDE SEQUENCE [LARGE SCALE GENOMIC DNA]</scope>
    <source>
        <strain evidence="6">CBS 173.52</strain>
    </source>
</reference>
<dbReference type="GO" id="GO:0005634">
    <property type="term" value="C:nucleus"/>
    <property type="evidence" value="ECO:0007669"/>
    <property type="project" value="UniProtKB-SubCell"/>
</dbReference>
<keyword evidence="7" id="KW-1185">Reference proteome</keyword>
<dbReference type="AlphaFoldDB" id="A0A0D2H0S3"/>
<evidence type="ECO:0000256" key="5">
    <source>
        <dbReference type="ARBA" id="ARBA00023242"/>
    </source>
</evidence>
<evidence type="ECO:0000256" key="1">
    <source>
        <dbReference type="ARBA" id="ARBA00004123"/>
    </source>
</evidence>